<dbReference type="KEGG" id="cgv:CGLAU_09035"/>
<keyword evidence="1" id="KW-1133">Transmembrane helix</keyword>
<reference evidence="2 3" key="1">
    <citation type="submission" date="2016-12" db="EMBL/GenBank/DDBJ databases">
        <authorList>
            <person name="Song W.-J."/>
            <person name="Kurnit D.M."/>
        </authorList>
    </citation>
    <scope>NUCLEOTIDE SEQUENCE [LARGE SCALE GENOMIC DNA]</scope>
    <source>
        <strain evidence="2 3">DSM 30827</strain>
    </source>
</reference>
<dbReference type="AlphaFoldDB" id="A0A1Q2HYA6"/>
<organism evidence="2 3">
    <name type="scientific">Corynebacterium glaucum</name>
    <dbReference type="NCBI Taxonomy" id="187491"/>
    <lineage>
        <taxon>Bacteria</taxon>
        <taxon>Bacillati</taxon>
        <taxon>Actinomycetota</taxon>
        <taxon>Actinomycetes</taxon>
        <taxon>Mycobacteriales</taxon>
        <taxon>Corynebacteriaceae</taxon>
        <taxon>Corynebacterium</taxon>
    </lineage>
</organism>
<protein>
    <submittedName>
        <fullName evidence="2">Uncharacterized protein</fullName>
    </submittedName>
</protein>
<gene>
    <name evidence="2" type="ORF">CGLAU_09035</name>
</gene>
<dbReference type="NCBIfam" id="TIGR02595">
    <property type="entry name" value="PEP_CTERM"/>
    <property type="match status" value="1"/>
</dbReference>
<accession>A0A1Q2HYA6</accession>
<name>A0A1Q2HYA6_9CORY</name>
<keyword evidence="3" id="KW-1185">Reference proteome</keyword>
<dbReference type="EMBL" id="CP019688">
    <property type="protein sequence ID" value="AQQ15760.1"/>
    <property type="molecule type" value="Genomic_DNA"/>
</dbReference>
<evidence type="ECO:0000256" key="1">
    <source>
        <dbReference type="SAM" id="Phobius"/>
    </source>
</evidence>
<dbReference type="Proteomes" id="UP000217209">
    <property type="component" value="Chromosome"/>
</dbReference>
<evidence type="ECO:0000313" key="2">
    <source>
        <dbReference type="EMBL" id="AQQ15760.1"/>
    </source>
</evidence>
<proteinExistence type="predicted"/>
<feature type="transmembrane region" description="Helical" evidence="1">
    <location>
        <begin position="12"/>
        <end position="32"/>
    </location>
</feature>
<dbReference type="RefSeq" id="WP_198304904.1">
    <property type="nucleotide sequence ID" value="NZ_CP019688.1"/>
</dbReference>
<dbReference type="InterPro" id="IPR013424">
    <property type="entry name" value="Ice-binding_C"/>
</dbReference>
<feature type="transmembrane region" description="Helical" evidence="1">
    <location>
        <begin position="38"/>
        <end position="55"/>
    </location>
</feature>
<evidence type="ECO:0000313" key="3">
    <source>
        <dbReference type="Proteomes" id="UP000217209"/>
    </source>
</evidence>
<keyword evidence="1" id="KW-0812">Transmembrane</keyword>
<keyword evidence="1" id="KW-0472">Membrane</keyword>
<sequence>MNQRTDLTYQACIGFLGFFAFLAVIQAVLNLFSPEPAIWPGLFAGVLVLLTWWLTRRWQRLRRDAPGAPDTPGTPDI</sequence>